<name>A0A9X0WKN0_9GAMM</name>
<evidence type="ECO:0000259" key="5">
    <source>
        <dbReference type="PROSITE" id="PS50887"/>
    </source>
</evidence>
<feature type="domain" description="GGDEF" evidence="5">
    <location>
        <begin position="192"/>
        <end position="325"/>
    </location>
</feature>
<dbReference type="SMART" id="SM00267">
    <property type="entry name" value="GGDEF"/>
    <property type="match status" value="1"/>
</dbReference>
<dbReference type="InterPro" id="IPR035965">
    <property type="entry name" value="PAS-like_dom_sf"/>
</dbReference>
<evidence type="ECO:0000259" key="4">
    <source>
        <dbReference type="PROSITE" id="PS50883"/>
    </source>
</evidence>
<dbReference type="InterPro" id="IPR000014">
    <property type="entry name" value="PAS"/>
</dbReference>
<dbReference type="Pfam" id="PF00563">
    <property type="entry name" value="EAL"/>
    <property type="match status" value="1"/>
</dbReference>
<dbReference type="CDD" id="cd01948">
    <property type="entry name" value="EAL"/>
    <property type="match status" value="1"/>
</dbReference>
<dbReference type="NCBIfam" id="TIGR00229">
    <property type="entry name" value="sensory_box"/>
    <property type="match status" value="1"/>
</dbReference>
<dbReference type="PANTHER" id="PTHR44757:SF2">
    <property type="entry name" value="BIOFILM ARCHITECTURE MAINTENANCE PROTEIN MBAA"/>
    <property type="match status" value="1"/>
</dbReference>
<dbReference type="NCBIfam" id="TIGR00254">
    <property type="entry name" value="GGDEF"/>
    <property type="match status" value="1"/>
</dbReference>
<dbReference type="PROSITE" id="PS50883">
    <property type="entry name" value="EAL"/>
    <property type="match status" value="1"/>
</dbReference>
<dbReference type="InterPro" id="IPR029787">
    <property type="entry name" value="Nucleotide_cyclase"/>
</dbReference>
<evidence type="ECO:0000256" key="2">
    <source>
        <dbReference type="SAM" id="Coils"/>
    </source>
</evidence>
<evidence type="ECO:0000313" key="7">
    <source>
        <dbReference type="Proteomes" id="UP001138802"/>
    </source>
</evidence>
<dbReference type="EMBL" id="NRSD01000020">
    <property type="protein sequence ID" value="MBK1646134.1"/>
    <property type="molecule type" value="Genomic_DNA"/>
</dbReference>
<dbReference type="SUPFAM" id="SSF141868">
    <property type="entry name" value="EAL domain-like"/>
    <property type="match status" value="1"/>
</dbReference>
<dbReference type="AlphaFoldDB" id="A0A9X0WKN0"/>
<reference evidence="6 7" key="1">
    <citation type="journal article" date="2020" name="Microorganisms">
        <title>Osmotic Adaptation and Compatible Solute Biosynthesis of Phototrophic Bacteria as Revealed from Genome Analyses.</title>
        <authorList>
            <person name="Imhoff J.F."/>
            <person name="Rahn T."/>
            <person name="Kunzel S."/>
            <person name="Keller A."/>
            <person name="Neulinger S.C."/>
        </authorList>
    </citation>
    <scope>NUCLEOTIDE SEQUENCE [LARGE SCALE GENOMIC DNA]</scope>
    <source>
        <strain evidence="6 7">DSM 21303</strain>
    </source>
</reference>
<dbReference type="FunFam" id="3.30.70.270:FF:000001">
    <property type="entry name" value="Diguanylate cyclase domain protein"/>
    <property type="match status" value="1"/>
</dbReference>
<proteinExistence type="predicted"/>
<dbReference type="Pfam" id="PF08448">
    <property type="entry name" value="PAS_4"/>
    <property type="match status" value="1"/>
</dbReference>
<dbReference type="PANTHER" id="PTHR44757">
    <property type="entry name" value="DIGUANYLATE CYCLASE DGCP"/>
    <property type="match status" value="1"/>
</dbReference>
<comment type="cofactor">
    <cofactor evidence="1">
        <name>Mg(2+)</name>
        <dbReference type="ChEBI" id="CHEBI:18420"/>
    </cofactor>
</comment>
<dbReference type="InterPro" id="IPR035919">
    <property type="entry name" value="EAL_sf"/>
</dbReference>
<keyword evidence="2" id="KW-0175">Coiled coil</keyword>
<feature type="coiled-coil region" evidence="2">
    <location>
        <begin position="4"/>
        <end position="31"/>
    </location>
</feature>
<evidence type="ECO:0008006" key="8">
    <source>
        <dbReference type="Google" id="ProtNLM"/>
    </source>
</evidence>
<evidence type="ECO:0000256" key="1">
    <source>
        <dbReference type="ARBA" id="ARBA00001946"/>
    </source>
</evidence>
<feature type="domain" description="EAL" evidence="4">
    <location>
        <begin position="334"/>
        <end position="589"/>
    </location>
</feature>
<dbReference type="PROSITE" id="PS50887">
    <property type="entry name" value="GGDEF"/>
    <property type="match status" value="1"/>
</dbReference>
<dbReference type="Proteomes" id="UP001138802">
    <property type="component" value="Unassembled WGS sequence"/>
</dbReference>
<dbReference type="CDD" id="cd01949">
    <property type="entry name" value="GGDEF"/>
    <property type="match status" value="1"/>
</dbReference>
<dbReference type="SMART" id="SM00052">
    <property type="entry name" value="EAL"/>
    <property type="match status" value="1"/>
</dbReference>
<dbReference type="GO" id="GO:0003824">
    <property type="term" value="F:catalytic activity"/>
    <property type="evidence" value="ECO:0007669"/>
    <property type="project" value="UniProtKB-ARBA"/>
</dbReference>
<dbReference type="InterPro" id="IPR052155">
    <property type="entry name" value="Biofilm_reg_signaling"/>
</dbReference>
<feature type="domain" description="PAS" evidence="3">
    <location>
        <begin position="28"/>
        <end position="98"/>
    </location>
</feature>
<dbReference type="Gene3D" id="3.30.450.20">
    <property type="entry name" value="PAS domain"/>
    <property type="match status" value="1"/>
</dbReference>
<dbReference type="Gene3D" id="3.30.70.270">
    <property type="match status" value="1"/>
</dbReference>
<dbReference type="PROSITE" id="PS50112">
    <property type="entry name" value="PAS"/>
    <property type="match status" value="1"/>
</dbReference>
<sequence length="589" mass="65759">MQDLRIHQIELDQQNRELREAQHALEISRDRYAHLYDWAPVGYCTLDHSGLIREINLTAASLFGVERTRLLGSPLRSHLDRGQGPALRKHLERVRRTGQRQTLIAHLTSAQDGQTFELRLDSEPAVADDGTPVCLTVLLDTTEQRRLLDQLKAREQELSFLALHDSLTGLPNRSLFEDRLKQAIADARRDQHRVAVFFVDLDRFKSLNDRFGHAFGDRILKLVAKRLCERVRQRDSVARIGGDEFLMLFAPLQTMDAAGLIGQKLIDAMSQPFTGLHGAVQLSVSIGISMYPDDGVDAVDLIRHADAAMYIAKGEGRSTFRFYRNEMTKLAYERVRLLACLHKAVVNGELVLLFQPQLALDSRRILGVEALVRWEHPLLGLLPPERFLPLAEETGLIGDIDRWVLRAACTQRKRWQAAGLDEMVVLKVNLSQRQLEQPGFVESLDALLRELDLDPQLLCLELKEQVFMAASSATMATLHRLKALDVGLSIDQFGGVSSAFGEVRRLPISELKIDKSVIDGLVEGGDDAAIAKAILAFGMSLGMRVVALGVETEGQAQLLRQAGFTSAQGDLYAAPVDTEQLMAFVKSWT</sequence>
<dbReference type="Gene3D" id="3.20.20.450">
    <property type="entry name" value="EAL domain"/>
    <property type="match status" value="1"/>
</dbReference>
<dbReference type="CDD" id="cd00130">
    <property type="entry name" value="PAS"/>
    <property type="match status" value="1"/>
</dbReference>
<accession>A0A9X0WKN0</accession>
<keyword evidence="7" id="KW-1185">Reference proteome</keyword>
<dbReference type="InterPro" id="IPR001633">
    <property type="entry name" value="EAL_dom"/>
</dbReference>
<organism evidence="6 7">
    <name type="scientific">Thiocapsa imhoffii</name>
    <dbReference type="NCBI Taxonomy" id="382777"/>
    <lineage>
        <taxon>Bacteria</taxon>
        <taxon>Pseudomonadati</taxon>
        <taxon>Pseudomonadota</taxon>
        <taxon>Gammaproteobacteria</taxon>
        <taxon>Chromatiales</taxon>
        <taxon>Chromatiaceae</taxon>
        <taxon>Thiocapsa</taxon>
    </lineage>
</organism>
<dbReference type="Pfam" id="PF00990">
    <property type="entry name" value="GGDEF"/>
    <property type="match status" value="1"/>
</dbReference>
<gene>
    <name evidence="6" type="ORF">CKO25_16065</name>
</gene>
<dbReference type="SMART" id="SM00091">
    <property type="entry name" value="PAS"/>
    <property type="match status" value="1"/>
</dbReference>
<evidence type="ECO:0000313" key="6">
    <source>
        <dbReference type="EMBL" id="MBK1646134.1"/>
    </source>
</evidence>
<dbReference type="SUPFAM" id="SSF55785">
    <property type="entry name" value="PYP-like sensor domain (PAS domain)"/>
    <property type="match status" value="1"/>
</dbReference>
<dbReference type="InterPro" id="IPR013656">
    <property type="entry name" value="PAS_4"/>
</dbReference>
<dbReference type="SUPFAM" id="SSF55073">
    <property type="entry name" value="Nucleotide cyclase"/>
    <property type="match status" value="1"/>
</dbReference>
<protein>
    <recommendedName>
        <fullName evidence="8">EAL domain-containing protein</fullName>
    </recommendedName>
</protein>
<comment type="caution">
    <text evidence="6">The sequence shown here is derived from an EMBL/GenBank/DDBJ whole genome shotgun (WGS) entry which is preliminary data.</text>
</comment>
<evidence type="ECO:0000259" key="3">
    <source>
        <dbReference type="PROSITE" id="PS50112"/>
    </source>
</evidence>
<dbReference type="InterPro" id="IPR000160">
    <property type="entry name" value="GGDEF_dom"/>
</dbReference>
<dbReference type="InterPro" id="IPR043128">
    <property type="entry name" value="Rev_trsase/Diguanyl_cyclase"/>
</dbReference>